<dbReference type="PRINTS" id="PR00085">
    <property type="entry name" value="THFDHDRGNASE"/>
</dbReference>
<evidence type="ECO:0000313" key="15">
    <source>
        <dbReference type="Proteomes" id="UP001141259"/>
    </source>
</evidence>
<dbReference type="SUPFAM" id="SSF53223">
    <property type="entry name" value="Aminoacid dehydrogenase-like, N-terminal domain"/>
    <property type="match status" value="1"/>
</dbReference>
<dbReference type="GO" id="GO:0009086">
    <property type="term" value="P:methionine biosynthetic process"/>
    <property type="evidence" value="ECO:0007669"/>
    <property type="project" value="UniProtKB-KW"/>
</dbReference>
<evidence type="ECO:0000256" key="3">
    <source>
        <dbReference type="ARBA" id="ARBA00022605"/>
    </source>
</evidence>
<evidence type="ECO:0000256" key="6">
    <source>
        <dbReference type="ARBA" id="ARBA00022857"/>
    </source>
</evidence>
<keyword evidence="6 11" id="KW-0521">NADP</keyword>
<dbReference type="RefSeq" id="WP_259626693.1">
    <property type="nucleotide sequence ID" value="NZ_JANYMP010000017.1"/>
</dbReference>
<dbReference type="Proteomes" id="UP001141259">
    <property type="component" value="Unassembled WGS sequence"/>
</dbReference>
<keyword evidence="4 11" id="KW-0658">Purine biosynthesis</keyword>
<dbReference type="EMBL" id="JANYMP010000017">
    <property type="protein sequence ID" value="MCS7481201.1"/>
    <property type="molecule type" value="Genomic_DNA"/>
</dbReference>
<keyword evidence="2 11" id="KW-0554">One-carbon metabolism</keyword>
<dbReference type="Pfam" id="PF02882">
    <property type="entry name" value="THF_DHG_CYH_C"/>
    <property type="match status" value="1"/>
</dbReference>
<dbReference type="GO" id="GO:0006164">
    <property type="term" value="P:purine nucleotide biosynthetic process"/>
    <property type="evidence" value="ECO:0007669"/>
    <property type="project" value="UniProtKB-KW"/>
</dbReference>
<evidence type="ECO:0000256" key="4">
    <source>
        <dbReference type="ARBA" id="ARBA00022755"/>
    </source>
</evidence>
<comment type="similarity">
    <text evidence="11">Belongs to the tetrahydrofolate dehydrogenase/cyclohydrolase family.</text>
</comment>
<comment type="catalytic activity">
    <reaction evidence="11">
        <text>(6R)-5,10-methylene-5,6,7,8-tetrahydrofolate + NADP(+) = (6R)-5,10-methenyltetrahydrofolate + NADPH</text>
        <dbReference type="Rhea" id="RHEA:22812"/>
        <dbReference type="ChEBI" id="CHEBI:15636"/>
        <dbReference type="ChEBI" id="CHEBI:57455"/>
        <dbReference type="ChEBI" id="CHEBI:57783"/>
        <dbReference type="ChEBI" id="CHEBI:58349"/>
        <dbReference type="EC" id="1.5.1.5"/>
    </reaction>
</comment>
<keyword evidence="9 11" id="KW-0486">Methionine biosynthesis</keyword>
<evidence type="ECO:0000256" key="1">
    <source>
        <dbReference type="ARBA" id="ARBA00004777"/>
    </source>
</evidence>
<comment type="caution">
    <text evidence="11">Lacks conserved residue(s) required for the propagation of feature annotation.</text>
</comment>
<dbReference type="SUPFAM" id="SSF51735">
    <property type="entry name" value="NAD(P)-binding Rossmann-fold domains"/>
    <property type="match status" value="1"/>
</dbReference>
<keyword evidence="5 11" id="KW-0378">Hydrolase</keyword>
<dbReference type="GO" id="GO:0000105">
    <property type="term" value="P:L-histidine biosynthetic process"/>
    <property type="evidence" value="ECO:0007669"/>
    <property type="project" value="UniProtKB-KW"/>
</dbReference>
<dbReference type="InterPro" id="IPR046346">
    <property type="entry name" value="Aminoacid_DH-like_N_sf"/>
</dbReference>
<dbReference type="EC" id="3.5.4.9" evidence="11"/>
<dbReference type="GO" id="GO:0005829">
    <property type="term" value="C:cytosol"/>
    <property type="evidence" value="ECO:0007669"/>
    <property type="project" value="TreeGrafter"/>
</dbReference>
<gene>
    <name evidence="11" type="primary">folD</name>
    <name evidence="14" type="ORF">NZH93_30465</name>
</gene>
<comment type="catalytic activity">
    <reaction evidence="11">
        <text>(6R)-5,10-methenyltetrahydrofolate + H2O = (6R)-10-formyltetrahydrofolate + H(+)</text>
        <dbReference type="Rhea" id="RHEA:23700"/>
        <dbReference type="ChEBI" id="CHEBI:15377"/>
        <dbReference type="ChEBI" id="CHEBI:15378"/>
        <dbReference type="ChEBI" id="CHEBI:57455"/>
        <dbReference type="ChEBI" id="CHEBI:195366"/>
        <dbReference type="EC" id="3.5.4.9"/>
    </reaction>
</comment>
<feature type="binding site" evidence="11">
    <location>
        <position position="229"/>
    </location>
    <ligand>
        <name>NADP(+)</name>
        <dbReference type="ChEBI" id="CHEBI:58349"/>
    </ligand>
</feature>
<evidence type="ECO:0000259" key="13">
    <source>
        <dbReference type="Pfam" id="PF02882"/>
    </source>
</evidence>
<dbReference type="GO" id="GO:0035999">
    <property type="term" value="P:tetrahydrofolate interconversion"/>
    <property type="evidence" value="ECO:0007669"/>
    <property type="project" value="UniProtKB-UniRule"/>
</dbReference>
<keyword evidence="15" id="KW-1185">Reference proteome</keyword>
<dbReference type="PANTHER" id="PTHR48099:SF5">
    <property type="entry name" value="C-1-TETRAHYDROFOLATE SYNTHASE, CYTOPLASMIC"/>
    <property type="match status" value="1"/>
</dbReference>
<comment type="caution">
    <text evidence="14">The sequence shown here is derived from an EMBL/GenBank/DDBJ whole genome shotgun (WGS) entry which is preliminary data.</text>
</comment>
<proteinExistence type="inferred from homology"/>
<name>A0A9X3AHL8_9PSEU</name>
<dbReference type="GO" id="GO:0004488">
    <property type="term" value="F:methylenetetrahydrofolate dehydrogenase (NADP+) activity"/>
    <property type="evidence" value="ECO:0007669"/>
    <property type="project" value="UniProtKB-UniRule"/>
</dbReference>
<dbReference type="InterPro" id="IPR020631">
    <property type="entry name" value="THF_DH/CycHdrlase_NAD-bd_dom"/>
</dbReference>
<dbReference type="InterPro" id="IPR020630">
    <property type="entry name" value="THF_DH/CycHdrlase_cat_dom"/>
</dbReference>
<keyword evidence="8 11" id="KW-0368">Histidine biosynthesis</keyword>
<evidence type="ECO:0000313" key="14">
    <source>
        <dbReference type="EMBL" id="MCS7481201.1"/>
    </source>
</evidence>
<sequence>MITLSGKEFAATIREDVTERAAKLAVDGTPPRLAVVTATDDEASAWYVRSIAKAADKVGIACDVVDLGSTATGPDVVEALTSLSADGAVHGVILQTPLPDGLSVAELAGNIAVRKDVDGSNPTSLGRLAAGLPAFAPATAAAVVALLEHHEVPLEGKHVVVVGRSVVVGKPVAHLLLDRNATVTVCHSRTADLAAVTTTGDVLVAAVGKAGLIKAEHVAEGAVVVDVGTNATADGGLVGDVDPEVAEKAGSLTPVPGGVGPVTTALLLRHTVEAAETAHTVPGRRRQPSWRR</sequence>
<dbReference type="GO" id="GO:0004477">
    <property type="term" value="F:methenyltetrahydrofolate cyclohydrolase activity"/>
    <property type="evidence" value="ECO:0007669"/>
    <property type="project" value="UniProtKB-UniRule"/>
</dbReference>
<evidence type="ECO:0000256" key="5">
    <source>
        <dbReference type="ARBA" id="ARBA00022801"/>
    </source>
</evidence>
<comment type="subunit">
    <text evidence="11">Homodimer.</text>
</comment>
<dbReference type="HAMAP" id="MF_01576">
    <property type="entry name" value="THF_DHG_CYH"/>
    <property type="match status" value="1"/>
</dbReference>
<dbReference type="EC" id="1.5.1.5" evidence="11"/>
<evidence type="ECO:0000256" key="9">
    <source>
        <dbReference type="ARBA" id="ARBA00023167"/>
    </source>
</evidence>
<feature type="domain" description="Tetrahydrofolate dehydrogenase/cyclohydrolase catalytic" evidence="12">
    <location>
        <begin position="4"/>
        <end position="118"/>
    </location>
</feature>
<dbReference type="AlphaFoldDB" id="A0A9X3AHL8"/>
<dbReference type="Gene3D" id="3.40.50.10860">
    <property type="entry name" value="Leucine Dehydrogenase, chain A, domain 1"/>
    <property type="match status" value="1"/>
</dbReference>
<feature type="binding site" evidence="11">
    <location>
        <begin position="163"/>
        <end position="165"/>
    </location>
    <ligand>
        <name>NADP(+)</name>
        <dbReference type="ChEBI" id="CHEBI:58349"/>
    </ligand>
</feature>
<evidence type="ECO:0000256" key="2">
    <source>
        <dbReference type="ARBA" id="ARBA00022563"/>
    </source>
</evidence>
<dbReference type="CDD" id="cd01080">
    <property type="entry name" value="NAD_bind_m-THF_DH_Cyclohyd"/>
    <property type="match status" value="1"/>
</dbReference>
<evidence type="ECO:0000259" key="12">
    <source>
        <dbReference type="Pfam" id="PF00763"/>
    </source>
</evidence>
<dbReference type="Pfam" id="PF00763">
    <property type="entry name" value="THF_DHG_CYH"/>
    <property type="match status" value="1"/>
</dbReference>
<evidence type="ECO:0000256" key="8">
    <source>
        <dbReference type="ARBA" id="ARBA00023102"/>
    </source>
</evidence>
<dbReference type="FunFam" id="3.40.50.720:FF:000094">
    <property type="entry name" value="Bifunctional protein FolD"/>
    <property type="match status" value="1"/>
</dbReference>
<evidence type="ECO:0000256" key="11">
    <source>
        <dbReference type="HAMAP-Rule" id="MF_01576"/>
    </source>
</evidence>
<dbReference type="InterPro" id="IPR000672">
    <property type="entry name" value="THF_DH/CycHdrlase"/>
</dbReference>
<dbReference type="PANTHER" id="PTHR48099">
    <property type="entry name" value="C-1-TETRAHYDROFOLATE SYNTHASE, CYTOPLASMIC-RELATED"/>
    <property type="match status" value="1"/>
</dbReference>
<feature type="domain" description="Tetrahydrofolate dehydrogenase/cyclohydrolase NAD(P)-binding" evidence="13">
    <location>
        <begin position="137"/>
        <end position="277"/>
    </location>
</feature>
<comment type="pathway">
    <text evidence="1 11">One-carbon metabolism; tetrahydrofolate interconversion.</text>
</comment>
<reference evidence="14" key="1">
    <citation type="submission" date="2022-08" db="EMBL/GenBank/DDBJ databases">
        <authorList>
            <person name="Tistechok S."/>
            <person name="Samborskyy M."/>
            <person name="Roman I."/>
        </authorList>
    </citation>
    <scope>NUCLEOTIDE SEQUENCE</scope>
    <source>
        <strain evidence="14">DSM 103496</strain>
    </source>
</reference>
<comment type="function">
    <text evidence="11">Catalyzes the oxidation of 5,10-methylenetetrahydrofolate to 5,10-methenyltetrahydrofolate and then the hydrolysis of 5,10-methenyltetrahydrofolate to 10-formyltetrahydrofolate.</text>
</comment>
<dbReference type="Gene3D" id="3.40.50.720">
    <property type="entry name" value="NAD(P)-binding Rossmann-like Domain"/>
    <property type="match status" value="1"/>
</dbReference>
<evidence type="ECO:0000256" key="10">
    <source>
        <dbReference type="ARBA" id="ARBA00023268"/>
    </source>
</evidence>
<evidence type="ECO:0000256" key="7">
    <source>
        <dbReference type="ARBA" id="ARBA00023002"/>
    </source>
</evidence>
<accession>A0A9X3AHL8</accession>
<protein>
    <recommendedName>
        <fullName evidence="11">Bifunctional protein FolD</fullName>
    </recommendedName>
    <domain>
        <recommendedName>
            <fullName evidence="11">Methylenetetrahydrofolate dehydrogenase</fullName>
            <ecNumber evidence="11">1.5.1.5</ecNumber>
        </recommendedName>
    </domain>
    <domain>
        <recommendedName>
            <fullName evidence="11">Methenyltetrahydrofolate cyclohydrolase</fullName>
            <ecNumber evidence="11">3.5.4.9</ecNumber>
        </recommendedName>
    </domain>
</protein>
<keyword evidence="3 11" id="KW-0028">Amino-acid biosynthesis</keyword>
<dbReference type="InterPro" id="IPR036291">
    <property type="entry name" value="NAD(P)-bd_dom_sf"/>
</dbReference>
<keyword evidence="7 11" id="KW-0560">Oxidoreductase</keyword>
<keyword evidence="10 11" id="KW-0511">Multifunctional enzyme</keyword>
<organism evidence="14 15">
    <name type="scientific">Umezawaea endophytica</name>
    <dbReference type="NCBI Taxonomy" id="1654476"/>
    <lineage>
        <taxon>Bacteria</taxon>
        <taxon>Bacillati</taxon>
        <taxon>Actinomycetota</taxon>
        <taxon>Actinomycetes</taxon>
        <taxon>Pseudonocardiales</taxon>
        <taxon>Pseudonocardiaceae</taxon>
        <taxon>Umezawaea</taxon>
    </lineage>
</organism>